<protein>
    <submittedName>
        <fullName evidence="1">Uncharacterized protein</fullName>
    </submittedName>
</protein>
<reference evidence="1 2" key="1">
    <citation type="journal article" date="2020" name="Microb. Genom.">
        <title>Genetic diversity of clinical and environmental Mucorales isolates obtained from an investigation of mucormycosis cases among solid organ transplant recipients.</title>
        <authorList>
            <person name="Nguyen M.H."/>
            <person name="Kaul D."/>
            <person name="Muto C."/>
            <person name="Cheng S.J."/>
            <person name="Richter R.A."/>
            <person name="Bruno V.M."/>
            <person name="Liu G."/>
            <person name="Beyhan S."/>
            <person name="Sundermann A.J."/>
            <person name="Mounaud S."/>
            <person name="Pasculle A.W."/>
            <person name="Nierman W.C."/>
            <person name="Driscoll E."/>
            <person name="Cumbie R."/>
            <person name="Clancy C.J."/>
            <person name="Dupont C.L."/>
        </authorList>
    </citation>
    <scope>NUCLEOTIDE SEQUENCE [LARGE SCALE GENOMIC DNA]</scope>
    <source>
        <strain evidence="1 2">GL24</strain>
    </source>
</reference>
<evidence type="ECO:0000313" key="1">
    <source>
        <dbReference type="EMBL" id="KAG1537422.1"/>
    </source>
</evidence>
<accession>A0A9P6Y1W4</accession>
<dbReference type="EMBL" id="JAANIU010007553">
    <property type="protein sequence ID" value="KAG1537422.1"/>
    <property type="molecule type" value="Genomic_DNA"/>
</dbReference>
<dbReference type="Proteomes" id="UP000740926">
    <property type="component" value="Unassembled WGS sequence"/>
</dbReference>
<evidence type="ECO:0000313" key="2">
    <source>
        <dbReference type="Proteomes" id="UP000740926"/>
    </source>
</evidence>
<keyword evidence="2" id="KW-1185">Reference proteome</keyword>
<dbReference type="AlphaFoldDB" id="A0A9P6Y1W4"/>
<name>A0A9P6Y1W4_9FUNG</name>
<sequence length="189" mass="19328">MACASAASNAFQSGPAAFRQRRMRASAQARLTAVGREAFKRCSAGSSCCSACMPSAACTSRAASTTPQAAAIPIAGAPRTVSAWMAEATSSLSWQTTCSTTNGSLRWSSSCRASPGHARQRWSLPGSVHQEFGAAAAVHPDPVAVPAPGAALLARRVGQLLGDGSPHRDAGAAEAALLRLRFAGQPARH</sequence>
<proteinExistence type="predicted"/>
<organism evidence="1 2">
    <name type="scientific">Rhizopus delemar</name>
    <dbReference type="NCBI Taxonomy" id="936053"/>
    <lineage>
        <taxon>Eukaryota</taxon>
        <taxon>Fungi</taxon>
        <taxon>Fungi incertae sedis</taxon>
        <taxon>Mucoromycota</taxon>
        <taxon>Mucoromycotina</taxon>
        <taxon>Mucoromycetes</taxon>
        <taxon>Mucorales</taxon>
        <taxon>Mucorineae</taxon>
        <taxon>Rhizopodaceae</taxon>
        <taxon>Rhizopus</taxon>
    </lineage>
</organism>
<comment type="caution">
    <text evidence="1">The sequence shown here is derived from an EMBL/GenBank/DDBJ whole genome shotgun (WGS) entry which is preliminary data.</text>
</comment>
<gene>
    <name evidence="1" type="ORF">G6F50_014868</name>
</gene>